<evidence type="ECO:0000313" key="3">
    <source>
        <dbReference type="Proteomes" id="UP001642483"/>
    </source>
</evidence>
<dbReference type="InterPro" id="IPR036388">
    <property type="entry name" value="WH-like_DNA-bd_sf"/>
</dbReference>
<dbReference type="Pfam" id="PF00605">
    <property type="entry name" value="IRF"/>
    <property type="match status" value="1"/>
</dbReference>
<accession>A0ABP0FTP8</accession>
<evidence type="ECO:0000259" key="1">
    <source>
        <dbReference type="PROSITE" id="PS51507"/>
    </source>
</evidence>
<dbReference type="PROSITE" id="PS51507">
    <property type="entry name" value="IRF_2"/>
    <property type="match status" value="1"/>
</dbReference>
<dbReference type="PANTHER" id="PTHR11949:SF53">
    <property type="entry name" value="IRF TRYPTOPHAN PENTAD REPEAT DOMAIN-CONTAINING PROTEIN"/>
    <property type="match status" value="1"/>
</dbReference>
<reference evidence="2 3" key="1">
    <citation type="submission" date="2024-02" db="EMBL/GenBank/DDBJ databases">
        <authorList>
            <person name="Daric V."/>
            <person name="Darras S."/>
        </authorList>
    </citation>
    <scope>NUCLEOTIDE SEQUENCE [LARGE SCALE GENOMIC DNA]</scope>
</reference>
<feature type="domain" description="IRF tryptophan pentad repeat" evidence="1">
    <location>
        <begin position="5"/>
        <end position="112"/>
    </location>
</feature>
<protein>
    <recommendedName>
        <fullName evidence="1">IRF tryptophan pentad repeat domain-containing protein</fullName>
    </recommendedName>
</protein>
<dbReference type="Pfam" id="PF10401">
    <property type="entry name" value="IRF-3"/>
    <property type="match status" value="1"/>
</dbReference>
<dbReference type="InterPro" id="IPR036390">
    <property type="entry name" value="WH_DNA-bd_sf"/>
</dbReference>
<evidence type="ECO:0000313" key="2">
    <source>
        <dbReference type="EMBL" id="CAK8682002.1"/>
    </source>
</evidence>
<dbReference type="PANTHER" id="PTHR11949">
    <property type="entry name" value="INTERFERON REGULATORY FACTOR"/>
    <property type="match status" value="1"/>
</dbReference>
<sequence>MTEGNIRLAEFLRERCARGEYGLKYLNRECTLICIPWTVAPKQTEELPNEFQLFREWAVLSHQRRHNGEMAEINEAPTLQKHRFRNALSRANGIKVRQDIAIDGGRVCEFVPSRRPSEQRTLKPACEASQDRCDAGSFLSEMDMDYRQVEFSPRPCEGNGLGSEYLPQDMPQFFQDYAAQTSEQDDLERLLDGMMPDVTAPSINQQTYGASVCPIASSDEAVHFTVKLRFRQEEVFRSHVTNLYGCRLYYGHNTENISWLLEKGNLFNQVRPLKYDKDTLFGPEMLQQIKLPNPDQFMKSALQKNKTDAILNNMDRGLILWLDHNLSMDRRGVPDVYAMRLCQTRIFPVTEDENPVEPLARQQWTKIFDAEMFCRQLALTENPCNPCPKYPRPSFTLSLGQRVTDTQSPQILVSVTVTIQRAHQLVQIGVDNSADVKISNATSLDETARSLARALKEMQIN</sequence>
<dbReference type="InterPro" id="IPR019471">
    <property type="entry name" value="Interferon_reg_factor-3"/>
</dbReference>
<dbReference type="InterPro" id="IPR008984">
    <property type="entry name" value="SMAD_FHA_dom_sf"/>
</dbReference>
<dbReference type="SUPFAM" id="SSF49879">
    <property type="entry name" value="SMAD/FHA domain"/>
    <property type="match status" value="1"/>
</dbReference>
<comment type="caution">
    <text evidence="2">The sequence shown here is derived from an EMBL/GenBank/DDBJ whole genome shotgun (WGS) entry which is preliminary data.</text>
</comment>
<proteinExistence type="predicted"/>
<organism evidence="2 3">
    <name type="scientific">Clavelina lepadiformis</name>
    <name type="common">Light-bulb sea squirt</name>
    <name type="synonym">Ascidia lepadiformis</name>
    <dbReference type="NCBI Taxonomy" id="159417"/>
    <lineage>
        <taxon>Eukaryota</taxon>
        <taxon>Metazoa</taxon>
        <taxon>Chordata</taxon>
        <taxon>Tunicata</taxon>
        <taxon>Ascidiacea</taxon>
        <taxon>Aplousobranchia</taxon>
        <taxon>Clavelinidae</taxon>
        <taxon>Clavelina</taxon>
    </lineage>
</organism>
<dbReference type="InterPro" id="IPR017855">
    <property type="entry name" value="SMAD-like_dom_sf"/>
</dbReference>
<dbReference type="SUPFAM" id="SSF46785">
    <property type="entry name" value="Winged helix' DNA-binding domain"/>
    <property type="match status" value="1"/>
</dbReference>
<dbReference type="SMART" id="SM01243">
    <property type="entry name" value="IRF-3"/>
    <property type="match status" value="1"/>
</dbReference>
<keyword evidence="3" id="KW-1185">Reference proteome</keyword>
<dbReference type="Gene3D" id="2.60.200.10">
    <property type="match status" value="1"/>
</dbReference>
<dbReference type="Proteomes" id="UP001642483">
    <property type="component" value="Unassembled WGS sequence"/>
</dbReference>
<dbReference type="Gene3D" id="1.10.10.10">
    <property type="entry name" value="Winged helix-like DNA-binding domain superfamily/Winged helix DNA-binding domain"/>
    <property type="match status" value="1"/>
</dbReference>
<dbReference type="InterPro" id="IPR001346">
    <property type="entry name" value="Interferon_reg_fact_DNA-bd_dom"/>
</dbReference>
<dbReference type="EMBL" id="CAWYQH010000090">
    <property type="protein sequence ID" value="CAK8682002.1"/>
    <property type="molecule type" value="Genomic_DNA"/>
</dbReference>
<gene>
    <name evidence="2" type="ORF">CVLEPA_LOCUS12225</name>
</gene>
<name>A0ABP0FTP8_CLALP</name>